<dbReference type="SUPFAM" id="SSF56112">
    <property type="entry name" value="Protein kinase-like (PK-like)"/>
    <property type="match status" value="1"/>
</dbReference>
<organism evidence="2 3">
    <name type="scientific">Tessaracoccus lubricantis</name>
    <dbReference type="NCBI Taxonomy" id="545543"/>
    <lineage>
        <taxon>Bacteria</taxon>
        <taxon>Bacillati</taxon>
        <taxon>Actinomycetota</taxon>
        <taxon>Actinomycetes</taxon>
        <taxon>Propionibacteriales</taxon>
        <taxon>Propionibacteriaceae</taxon>
        <taxon>Tessaracoccus</taxon>
    </lineage>
</organism>
<sequence>MNDSVERLWQLALTQRWFSGRDGRPVDVEFGSWLPSADAEVRLRPAVLVVAYDDGHHERFLIPLLYRGDDEPIDACDDGAVLLDLLRAGAPGFERLRDVPEGLPARRYTGEQSNTSIFYGSQLLAKVFRRLEAGVNADVEVHRALAGSGVVAELYGSWRVDGTDYAVFLEALTNPEDGYVLASQYASEGRSFAGHAEALGVALSTVHHRLAEHFPTSSIDGDRLADDFRRRFAAVAREVPAVERYSGQAEAVFRQVAGHAVPTQRVHGDCHLGQVLLSDGRWIYVDFEGEPLKSIEERRLPDSPLRDVAGMLRSFAYAAAAGSADDHWLAQCRSAFLRGYGQEADRTLVAAYEIDKAAYEVTYEARYRPHLLGVPLGYLDTLG</sequence>
<name>A0ABP9FMX9_9ACTN</name>
<evidence type="ECO:0000313" key="3">
    <source>
        <dbReference type="Proteomes" id="UP001501521"/>
    </source>
</evidence>
<comment type="caution">
    <text evidence="2">The sequence shown here is derived from an EMBL/GenBank/DDBJ whole genome shotgun (WGS) entry which is preliminary data.</text>
</comment>
<evidence type="ECO:0000259" key="1">
    <source>
        <dbReference type="Pfam" id="PF01636"/>
    </source>
</evidence>
<keyword evidence="3" id="KW-1185">Reference proteome</keyword>
<evidence type="ECO:0000313" key="2">
    <source>
        <dbReference type="EMBL" id="GAA4899944.1"/>
    </source>
</evidence>
<dbReference type="InterPro" id="IPR002575">
    <property type="entry name" value="Aminoglycoside_PTrfase"/>
</dbReference>
<dbReference type="RefSeq" id="WP_345582023.1">
    <property type="nucleotide sequence ID" value="NZ_BAABLV010000027.1"/>
</dbReference>
<reference evidence="3" key="1">
    <citation type="journal article" date="2019" name="Int. J. Syst. Evol. Microbiol.">
        <title>The Global Catalogue of Microorganisms (GCM) 10K type strain sequencing project: providing services to taxonomists for standard genome sequencing and annotation.</title>
        <authorList>
            <consortium name="The Broad Institute Genomics Platform"/>
            <consortium name="The Broad Institute Genome Sequencing Center for Infectious Disease"/>
            <person name="Wu L."/>
            <person name="Ma J."/>
        </authorList>
    </citation>
    <scope>NUCLEOTIDE SEQUENCE [LARGE SCALE GENOMIC DNA]</scope>
    <source>
        <strain evidence="3">JCM 19125</strain>
    </source>
</reference>
<proteinExistence type="predicted"/>
<dbReference type="InterPro" id="IPR011009">
    <property type="entry name" value="Kinase-like_dom_sf"/>
</dbReference>
<accession>A0ABP9FMX9</accession>
<gene>
    <name evidence="2" type="ORF">GCM10025789_17840</name>
</gene>
<dbReference type="Gene3D" id="3.90.1200.10">
    <property type="match status" value="1"/>
</dbReference>
<dbReference type="Pfam" id="PF01636">
    <property type="entry name" value="APH"/>
    <property type="match status" value="1"/>
</dbReference>
<dbReference type="EMBL" id="BAABLV010000027">
    <property type="protein sequence ID" value="GAA4899944.1"/>
    <property type="molecule type" value="Genomic_DNA"/>
</dbReference>
<dbReference type="Proteomes" id="UP001501521">
    <property type="component" value="Unassembled WGS sequence"/>
</dbReference>
<feature type="domain" description="Aminoglycoside phosphotransferase" evidence="1">
    <location>
        <begin position="110"/>
        <end position="314"/>
    </location>
</feature>
<protein>
    <recommendedName>
        <fullName evidence="1">Aminoglycoside phosphotransferase domain-containing protein</fullName>
    </recommendedName>
</protein>